<comment type="caution">
    <text evidence="3">The sequence shown here is derived from an EMBL/GenBank/DDBJ whole genome shotgun (WGS) entry which is preliminary data.</text>
</comment>
<accession>A0A9X1VP90</accession>
<dbReference type="PANTHER" id="PTHR46268">
    <property type="entry name" value="STRESS RESPONSE PROTEIN NHAX"/>
    <property type="match status" value="1"/>
</dbReference>
<dbReference type="Pfam" id="PF00582">
    <property type="entry name" value="Usp"/>
    <property type="match status" value="1"/>
</dbReference>
<dbReference type="AlphaFoldDB" id="A0A9X1VP90"/>
<evidence type="ECO:0000256" key="1">
    <source>
        <dbReference type="ARBA" id="ARBA00008791"/>
    </source>
</evidence>
<evidence type="ECO:0000259" key="2">
    <source>
        <dbReference type="Pfam" id="PF00582"/>
    </source>
</evidence>
<proteinExistence type="inferred from homology"/>
<dbReference type="CDD" id="cd00293">
    <property type="entry name" value="USP-like"/>
    <property type="match status" value="1"/>
</dbReference>
<gene>
    <name evidence="3" type="ORF">MC378_11930</name>
</gene>
<evidence type="ECO:0000313" key="3">
    <source>
        <dbReference type="EMBL" id="MCI2229877.1"/>
    </source>
</evidence>
<protein>
    <submittedName>
        <fullName evidence="3">Universal stress protein</fullName>
    </submittedName>
</protein>
<organism evidence="3 4">
    <name type="scientific">Polaribacter marinus</name>
    <dbReference type="NCBI Taxonomy" id="2916838"/>
    <lineage>
        <taxon>Bacteria</taxon>
        <taxon>Pseudomonadati</taxon>
        <taxon>Bacteroidota</taxon>
        <taxon>Flavobacteriia</taxon>
        <taxon>Flavobacteriales</taxon>
        <taxon>Flavobacteriaceae</taxon>
    </lineage>
</organism>
<dbReference type="PRINTS" id="PR01438">
    <property type="entry name" value="UNVRSLSTRESS"/>
</dbReference>
<dbReference type="InterPro" id="IPR006015">
    <property type="entry name" value="Universal_stress_UspA"/>
</dbReference>
<dbReference type="Gene3D" id="3.40.50.12370">
    <property type="match status" value="1"/>
</dbReference>
<dbReference type="PANTHER" id="PTHR46268:SF6">
    <property type="entry name" value="UNIVERSAL STRESS PROTEIN UP12"/>
    <property type="match status" value="1"/>
</dbReference>
<comment type="similarity">
    <text evidence="1">Belongs to the universal stress protein A family.</text>
</comment>
<keyword evidence="4" id="KW-1185">Reference proteome</keyword>
<reference evidence="3" key="1">
    <citation type="submission" date="2022-02" db="EMBL/GenBank/DDBJ databases">
        <title>Polaribacter sp. MSW13, isolated from seawater.</title>
        <authorList>
            <person name="Kristyanto S."/>
            <person name="Jung J."/>
            <person name="Jeon C.O."/>
        </authorList>
    </citation>
    <scope>NUCLEOTIDE SEQUENCE</scope>
    <source>
        <strain evidence="3">MSW13</strain>
    </source>
</reference>
<sequence>MKHILVPIGSTESAKATLQYAIDFADKINAKVFVFRAYSAQSKAGTMINIDTIIERETNLYLRTMVESVDRKNVEVKLISAKGNTAVSIETIDNELGVDLIIVGTKSNSIKEELFLGKTAGSIVKQTEIAVLAIPENYVFKPINSVLMAFKSGVVKSKTALKPMQYLMKEFNAKVHLLLVKTPNYKETDLVINKDLAKLQSTLTKTENATTFQGVLEHLQTINPDMLCVFRRKRGFFKKLWEKNTILKEEFTTNVPLLILKGKM</sequence>
<dbReference type="RefSeq" id="WP_242178989.1">
    <property type="nucleotide sequence ID" value="NZ_JAKQYM010000009.1"/>
</dbReference>
<name>A0A9X1VP90_9FLAO</name>
<evidence type="ECO:0000313" key="4">
    <source>
        <dbReference type="Proteomes" id="UP001139369"/>
    </source>
</evidence>
<dbReference type="Proteomes" id="UP001139369">
    <property type="component" value="Unassembled WGS sequence"/>
</dbReference>
<dbReference type="InterPro" id="IPR006016">
    <property type="entry name" value="UspA"/>
</dbReference>
<feature type="domain" description="UspA" evidence="2">
    <location>
        <begin position="1"/>
        <end position="135"/>
    </location>
</feature>
<dbReference type="EMBL" id="JAKQYM010000009">
    <property type="protein sequence ID" value="MCI2229877.1"/>
    <property type="molecule type" value="Genomic_DNA"/>
</dbReference>
<dbReference type="SUPFAM" id="SSF52402">
    <property type="entry name" value="Adenine nucleotide alpha hydrolases-like"/>
    <property type="match status" value="2"/>
</dbReference>